<dbReference type="RefSeq" id="WP_085284429.1">
    <property type="nucleotide sequence ID" value="NZ_FOBI01000004.1"/>
</dbReference>
<gene>
    <name evidence="2" type="ORF">SAMN05216262_104101</name>
</gene>
<reference evidence="3" key="1">
    <citation type="submission" date="2016-10" db="EMBL/GenBank/DDBJ databases">
        <authorList>
            <person name="Varghese N."/>
            <person name="Submissions S."/>
        </authorList>
    </citation>
    <scope>NUCLEOTIDE SEQUENCE [LARGE SCALE GENOMIC DNA]</scope>
    <source>
        <strain evidence="3">CGMCC 1.9127</strain>
    </source>
</reference>
<keyword evidence="3" id="KW-1185">Reference proteome</keyword>
<dbReference type="AlphaFoldDB" id="A0A1H7LAN6"/>
<dbReference type="OrthoDB" id="6227360at2"/>
<protein>
    <recommendedName>
        <fullName evidence="4">MSHA biogenesis protein MshF</fullName>
    </recommendedName>
</protein>
<keyword evidence="1" id="KW-0472">Membrane</keyword>
<dbReference type="EMBL" id="FOBI01000004">
    <property type="protein sequence ID" value="SEK95958.1"/>
    <property type="molecule type" value="Genomic_DNA"/>
</dbReference>
<evidence type="ECO:0000313" key="3">
    <source>
        <dbReference type="Proteomes" id="UP000199297"/>
    </source>
</evidence>
<evidence type="ECO:0000256" key="1">
    <source>
        <dbReference type="SAM" id="Phobius"/>
    </source>
</evidence>
<evidence type="ECO:0000313" key="2">
    <source>
        <dbReference type="EMBL" id="SEK95958.1"/>
    </source>
</evidence>
<accession>A0A1H7LAN6</accession>
<evidence type="ECO:0008006" key="4">
    <source>
        <dbReference type="Google" id="ProtNLM"/>
    </source>
</evidence>
<organism evidence="2 3">
    <name type="scientific">Colwellia chukchiensis</name>
    <dbReference type="NCBI Taxonomy" id="641665"/>
    <lineage>
        <taxon>Bacteria</taxon>
        <taxon>Pseudomonadati</taxon>
        <taxon>Pseudomonadota</taxon>
        <taxon>Gammaproteobacteria</taxon>
        <taxon>Alteromonadales</taxon>
        <taxon>Colwelliaceae</taxon>
        <taxon>Colwellia</taxon>
    </lineage>
</organism>
<sequence>MSSLQAAEKKERSLAEIILVVLLVALLMASFISYFFKHQEQLSRAGFSTISQVFSARVNAIRGQWFMDNQPRFVYTLSPKDQVSGAEKVKIPVNKKGWVDAGDSPLSCQAIWQHVMATPLQYMKQPIGAVWVEQNNDSAAYCQYSLPSGEYFTYSQYNGKVSSVKVSYQ</sequence>
<dbReference type="STRING" id="641665.GCA_002104455_02906"/>
<feature type="transmembrane region" description="Helical" evidence="1">
    <location>
        <begin position="17"/>
        <end position="36"/>
    </location>
</feature>
<name>A0A1H7LAN6_9GAMM</name>
<dbReference type="Proteomes" id="UP000199297">
    <property type="component" value="Unassembled WGS sequence"/>
</dbReference>
<keyword evidence="1" id="KW-1133">Transmembrane helix</keyword>
<proteinExistence type="predicted"/>
<keyword evidence="1" id="KW-0812">Transmembrane</keyword>